<dbReference type="AlphaFoldDB" id="A0A6J7XNY0"/>
<accession>A0A6J7XNY0</accession>
<keyword evidence="2" id="KW-0805">Transcription regulation</keyword>
<proteinExistence type="predicted"/>
<protein>
    <submittedName>
        <fullName evidence="6">Unannotated protein</fullName>
    </submittedName>
</protein>
<keyword evidence="3" id="KW-0238">DNA-binding</keyword>
<sequence>MTTVTITQVAERVGVSVATVSRFLSGNNVREEDAIREAIAQLNYRPSAAARNLKSGKTSTIAVIVPDIANPFFASIVRGAEKAAGEKFMVLLVNTDGNPNREERILTQLFGRVDGVIMVPLTEDEVAPTAFGKFGFPIVFVDRISKESHEFDSVLVDNVKGSRLAVEKFIALGHTRIAMIGGPLDSTPGKLRRDGFHAALKKAKIENNPEYFVEADFNQVGGFAAMTKLLDLDNPPTAVLSANNLMTIGALEAIKSRGVCVPEELSFIGFDDIEMATLLVPPLTVVSRDVESQGAEAMRIMINRLDPNNRLSPQHKMIDVKLIERGSCSNPWLWSSKDSKIDQGSKKVK</sequence>
<dbReference type="InterPro" id="IPR010982">
    <property type="entry name" value="Lambda_DNA-bd_dom_sf"/>
</dbReference>
<dbReference type="Pfam" id="PF00356">
    <property type="entry name" value="LacI"/>
    <property type="match status" value="1"/>
</dbReference>
<evidence type="ECO:0000313" key="6">
    <source>
        <dbReference type="EMBL" id="CAB5239442.1"/>
    </source>
</evidence>
<evidence type="ECO:0000256" key="4">
    <source>
        <dbReference type="ARBA" id="ARBA00023163"/>
    </source>
</evidence>
<dbReference type="SUPFAM" id="SSF53822">
    <property type="entry name" value="Periplasmic binding protein-like I"/>
    <property type="match status" value="1"/>
</dbReference>
<name>A0A6J7XNY0_9ZZZZ</name>
<dbReference type="Pfam" id="PF13377">
    <property type="entry name" value="Peripla_BP_3"/>
    <property type="match status" value="1"/>
</dbReference>
<dbReference type="GO" id="GO:0003700">
    <property type="term" value="F:DNA-binding transcription factor activity"/>
    <property type="evidence" value="ECO:0007669"/>
    <property type="project" value="TreeGrafter"/>
</dbReference>
<dbReference type="SUPFAM" id="SSF47413">
    <property type="entry name" value="lambda repressor-like DNA-binding domains"/>
    <property type="match status" value="1"/>
</dbReference>
<dbReference type="SMART" id="SM00354">
    <property type="entry name" value="HTH_LACI"/>
    <property type="match status" value="1"/>
</dbReference>
<dbReference type="PANTHER" id="PTHR30146:SF148">
    <property type="entry name" value="HTH-TYPE TRANSCRIPTIONAL REPRESSOR PURR-RELATED"/>
    <property type="match status" value="1"/>
</dbReference>
<dbReference type="GO" id="GO:0000976">
    <property type="term" value="F:transcription cis-regulatory region binding"/>
    <property type="evidence" value="ECO:0007669"/>
    <property type="project" value="TreeGrafter"/>
</dbReference>
<evidence type="ECO:0000256" key="3">
    <source>
        <dbReference type="ARBA" id="ARBA00023125"/>
    </source>
</evidence>
<keyword evidence="1" id="KW-0678">Repressor</keyword>
<evidence type="ECO:0000256" key="1">
    <source>
        <dbReference type="ARBA" id="ARBA00022491"/>
    </source>
</evidence>
<dbReference type="EMBL" id="CAFBSG010000003">
    <property type="protein sequence ID" value="CAB5239442.1"/>
    <property type="molecule type" value="Genomic_DNA"/>
</dbReference>
<organism evidence="6">
    <name type="scientific">freshwater metagenome</name>
    <dbReference type="NCBI Taxonomy" id="449393"/>
    <lineage>
        <taxon>unclassified sequences</taxon>
        <taxon>metagenomes</taxon>
        <taxon>ecological metagenomes</taxon>
    </lineage>
</organism>
<keyword evidence="4" id="KW-0804">Transcription</keyword>
<dbReference type="InterPro" id="IPR028082">
    <property type="entry name" value="Peripla_BP_I"/>
</dbReference>
<dbReference type="InterPro" id="IPR000843">
    <property type="entry name" value="HTH_LacI"/>
</dbReference>
<feature type="domain" description="HTH lacI-type" evidence="5">
    <location>
        <begin position="4"/>
        <end position="55"/>
    </location>
</feature>
<evidence type="ECO:0000259" key="5">
    <source>
        <dbReference type="PROSITE" id="PS50932"/>
    </source>
</evidence>
<dbReference type="PROSITE" id="PS50932">
    <property type="entry name" value="HTH_LACI_2"/>
    <property type="match status" value="1"/>
</dbReference>
<dbReference type="CDD" id="cd01392">
    <property type="entry name" value="HTH_LacI"/>
    <property type="match status" value="1"/>
</dbReference>
<dbReference type="Gene3D" id="1.10.260.40">
    <property type="entry name" value="lambda repressor-like DNA-binding domains"/>
    <property type="match status" value="1"/>
</dbReference>
<dbReference type="PANTHER" id="PTHR30146">
    <property type="entry name" value="LACI-RELATED TRANSCRIPTIONAL REPRESSOR"/>
    <property type="match status" value="1"/>
</dbReference>
<reference evidence="6" key="1">
    <citation type="submission" date="2020-05" db="EMBL/GenBank/DDBJ databases">
        <authorList>
            <person name="Chiriac C."/>
            <person name="Salcher M."/>
            <person name="Ghai R."/>
            <person name="Kavagutti S V."/>
        </authorList>
    </citation>
    <scope>NUCLEOTIDE SEQUENCE</scope>
</reference>
<gene>
    <name evidence="6" type="ORF">UFOPK3554_00289</name>
</gene>
<dbReference type="Gene3D" id="3.40.50.2300">
    <property type="match status" value="2"/>
</dbReference>
<dbReference type="CDD" id="cd06267">
    <property type="entry name" value="PBP1_LacI_sugar_binding-like"/>
    <property type="match status" value="1"/>
</dbReference>
<dbReference type="InterPro" id="IPR046335">
    <property type="entry name" value="LacI/GalR-like_sensor"/>
</dbReference>
<evidence type="ECO:0000256" key="2">
    <source>
        <dbReference type="ARBA" id="ARBA00023015"/>
    </source>
</evidence>